<dbReference type="Gene3D" id="1.20.1280.50">
    <property type="match status" value="1"/>
</dbReference>
<keyword evidence="1" id="KW-0812">Transmembrane</keyword>
<keyword evidence="1" id="KW-1133">Transmembrane helix</keyword>
<sequence length="97" mass="10714">MDAPLPSSPVPIPVPETAAAAPERDWSMFPIDELSVIFGFISSIDILTGAGLVCRSWRRVAMLPHLWRRIDMMMIPSKKKRVLISWSIGGGRPRDGG</sequence>
<accession>A0A0D9X571</accession>
<name>A0A0D9X571_9ORYZ</name>
<dbReference type="FunFam" id="1.20.1280.50:FF:000037">
    <property type="entry name" value="F-box protein SKIP19"/>
    <property type="match status" value="1"/>
</dbReference>
<organism evidence="3 4">
    <name type="scientific">Leersia perrieri</name>
    <dbReference type="NCBI Taxonomy" id="77586"/>
    <lineage>
        <taxon>Eukaryota</taxon>
        <taxon>Viridiplantae</taxon>
        <taxon>Streptophyta</taxon>
        <taxon>Embryophyta</taxon>
        <taxon>Tracheophyta</taxon>
        <taxon>Spermatophyta</taxon>
        <taxon>Magnoliopsida</taxon>
        <taxon>Liliopsida</taxon>
        <taxon>Poales</taxon>
        <taxon>Poaceae</taxon>
        <taxon>BOP clade</taxon>
        <taxon>Oryzoideae</taxon>
        <taxon>Oryzeae</taxon>
        <taxon>Oryzinae</taxon>
        <taxon>Leersia</taxon>
    </lineage>
</organism>
<proteinExistence type="predicted"/>
<dbReference type="STRING" id="77586.A0A0D9X571"/>
<dbReference type="SUPFAM" id="SSF81383">
    <property type="entry name" value="F-box domain"/>
    <property type="match status" value="1"/>
</dbReference>
<dbReference type="Gramene" id="LPERR08G05080.1">
    <property type="protein sequence ID" value="LPERR08G05080.1"/>
    <property type="gene ID" value="LPERR08G05080"/>
</dbReference>
<evidence type="ECO:0000313" key="4">
    <source>
        <dbReference type="Proteomes" id="UP000032180"/>
    </source>
</evidence>
<reference evidence="4" key="2">
    <citation type="submission" date="2013-12" db="EMBL/GenBank/DDBJ databases">
        <authorList>
            <person name="Yu Y."/>
            <person name="Lee S."/>
            <person name="de Baynast K."/>
            <person name="Wissotski M."/>
            <person name="Liu L."/>
            <person name="Talag J."/>
            <person name="Goicoechea J."/>
            <person name="Angelova A."/>
            <person name="Jetty R."/>
            <person name="Kudrna D."/>
            <person name="Golser W."/>
            <person name="Rivera L."/>
            <person name="Zhang J."/>
            <person name="Wing R."/>
        </authorList>
    </citation>
    <scope>NUCLEOTIDE SEQUENCE</scope>
</reference>
<reference evidence="3" key="3">
    <citation type="submission" date="2015-04" db="UniProtKB">
        <authorList>
            <consortium name="EnsemblPlants"/>
        </authorList>
    </citation>
    <scope>IDENTIFICATION</scope>
</reference>
<protein>
    <recommendedName>
        <fullName evidence="2">F-box domain-containing protein</fullName>
    </recommendedName>
</protein>
<reference evidence="3 4" key="1">
    <citation type="submission" date="2012-08" db="EMBL/GenBank/DDBJ databases">
        <title>Oryza genome evolution.</title>
        <authorList>
            <person name="Wing R.A."/>
        </authorList>
    </citation>
    <scope>NUCLEOTIDE SEQUENCE</scope>
</reference>
<feature type="transmembrane region" description="Helical" evidence="1">
    <location>
        <begin position="34"/>
        <end position="54"/>
    </location>
</feature>
<evidence type="ECO:0000313" key="3">
    <source>
        <dbReference type="EnsemblPlants" id="LPERR08G05080.1"/>
    </source>
</evidence>
<evidence type="ECO:0000259" key="2">
    <source>
        <dbReference type="Pfam" id="PF12937"/>
    </source>
</evidence>
<dbReference type="PANTHER" id="PTHR38926">
    <property type="entry name" value="F-BOX DOMAIN CONTAINING PROTEIN, EXPRESSED"/>
    <property type="match status" value="1"/>
</dbReference>
<keyword evidence="1" id="KW-0472">Membrane</keyword>
<dbReference type="InterPro" id="IPR036047">
    <property type="entry name" value="F-box-like_dom_sf"/>
</dbReference>
<dbReference type="HOGENOM" id="CLU_2349834_0_0_1"/>
<dbReference type="Proteomes" id="UP000032180">
    <property type="component" value="Chromosome 8"/>
</dbReference>
<dbReference type="PANTHER" id="PTHR38926:SF2">
    <property type="entry name" value="F-BOX_LRR-REPEAT PROTEIN 21-RELATED"/>
    <property type="match status" value="1"/>
</dbReference>
<feature type="domain" description="F-box" evidence="2">
    <location>
        <begin position="34"/>
        <end position="72"/>
    </location>
</feature>
<dbReference type="EnsemblPlants" id="LPERR08G05080.1">
    <property type="protein sequence ID" value="LPERR08G05080.1"/>
    <property type="gene ID" value="LPERR08G05080"/>
</dbReference>
<dbReference type="AlphaFoldDB" id="A0A0D9X571"/>
<dbReference type="Pfam" id="PF12937">
    <property type="entry name" value="F-box-like"/>
    <property type="match status" value="1"/>
</dbReference>
<keyword evidence="4" id="KW-1185">Reference proteome</keyword>
<dbReference type="InterPro" id="IPR001810">
    <property type="entry name" value="F-box_dom"/>
</dbReference>
<evidence type="ECO:0000256" key="1">
    <source>
        <dbReference type="SAM" id="Phobius"/>
    </source>
</evidence>